<keyword evidence="5 7" id="KW-0687">Ribonucleoprotein</keyword>
<feature type="compositionally biased region" description="Basic residues" evidence="9">
    <location>
        <begin position="1"/>
        <end position="16"/>
    </location>
</feature>
<accession>A0A386AXV4</accession>
<evidence type="ECO:0000259" key="10">
    <source>
        <dbReference type="SMART" id="SM00363"/>
    </source>
</evidence>
<evidence type="ECO:0000259" key="11">
    <source>
        <dbReference type="SMART" id="SM01390"/>
    </source>
</evidence>
<organism evidence="12">
    <name type="scientific">Pseudobryopsis hainanensis</name>
    <dbReference type="NCBI Taxonomy" id="2320808"/>
    <lineage>
        <taxon>Eukaryota</taxon>
        <taxon>Viridiplantae</taxon>
        <taxon>Chlorophyta</taxon>
        <taxon>core chlorophytes</taxon>
        <taxon>Ulvophyceae</taxon>
        <taxon>TCBD clade</taxon>
        <taxon>Bryopsidales</taxon>
        <taxon>Bryopsidineae</taxon>
        <taxon>Pseudobryopsidaceae</taxon>
        <taxon>Pseudobryopsis</taxon>
    </lineage>
</organism>
<keyword evidence="12" id="KW-0934">Plastid</keyword>
<dbReference type="InterPro" id="IPR001912">
    <property type="entry name" value="Ribosomal_uS4_N"/>
</dbReference>
<comment type="function">
    <text evidence="7">With S5 and S12 plays an important role in translational accuracy.</text>
</comment>
<comment type="function">
    <text evidence="7">One of the primary rRNA binding proteins, it binds directly to 16S rRNA where it nucleates assembly of the body of the 30S subunit.</text>
</comment>
<reference evidence="12" key="2">
    <citation type="journal article" date="2019" name="Mol. Phylogenet. Evol.">
        <title>Reassessment of the classification of bryopsidales (chlorophyta) based on chloroplast phylogenomic analyses.</title>
        <authorList>
            <person name="Cremen M.C."/>
            <person name="Leliaert F."/>
            <person name="West J."/>
            <person name="Lam D.W."/>
            <person name="Shimada S."/>
            <person name="Lopez-Bautista J.M."/>
            <person name="Verbruggen H."/>
        </authorList>
    </citation>
    <scope>NUCLEOTIDE SEQUENCE</scope>
</reference>
<feature type="region of interest" description="Disordered" evidence="9">
    <location>
        <begin position="1"/>
        <end position="48"/>
    </location>
</feature>
<keyword evidence="12" id="KW-0150">Chloroplast</keyword>
<dbReference type="Pfam" id="PF00163">
    <property type="entry name" value="Ribosomal_S4"/>
    <property type="match status" value="1"/>
</dbReference>
<reference evidence="12" key="1">
    <citation type="submission" date="2018-07" db="EMBL/GenBank/DDBJ databases">
        <authorList>
            <person name="Quirk P.G."/>
            <person name="Krulwich T.A."/>
        </authorList>
    </citation>
    <scope>NUCLEOTIDE SEQUENCE</scope>
</reference>
<dbReference type="EMBL" id="MH591092">
    <property type="protein sequence ID" value="AYC64273.1"/>
    <property type="molecule type" value="Genomic_DNA"/>
</dbReference>
<protein>
    <recommendedName>
        <fullName evidence="6 7">Small ribosomal subunit protein uS4c</fullName>
    </recommendedName>
</protein>
<evidence type="ECO:0000256" key="9">
    <source>
        <dbReference type="SAM" id="MobiDB-lite"/>
    </source>
</evidence>
<dbReference type="GO" id="GO:0006412">
    <property type="term" value="P:translation"/>
    <property type="evidence" value="ECO:0007669"/>
    <property type="project" value="UniProtKB-UniRule"/>
</dbReference>
<evidence type="ECO:0000256" key="4">
    <source>
        <dbReference type="ARBA" id="ARBA00022980"/>
    </source>
</evidence>
<dbReference type="GO" id="GO:0019843">
    <property type="term" value="F:rRNA binding"/>
    <property type="evidence" value="ECO:0007669"/>
    <property type="project" value="UniProtKB-UniRule"/>
</dbReference>
<dbReference type="Gene3D" id="3.10.290.10">
    <property type="entry name" value="RNA-binding S4 domain"/>
    <property type="match status" value="1"/>
</dbReference>
<geneLocation type="chloroplast" evidence="12"/>
<proteinExistence type="inferred from homology"/>
<dbReference type="GO" id="GO:0015935">
    <property type="term" value="C:small ribosomal subunit"/>
    <property type="evidence" value="ECO:0007669"/>
    <property type="project" value="InterPro"/>
</dbReference>
<dbReference type="AlphaFoldDB" id="A0A386AXV4"/>
<evidence type="ECO:0000313" key="12">
    <source>
        <dbReference type="EMBL" id="AYC64273.1"/>
    </source>
</evidence>
<keyword evidence="3 7" id="KW-0694">RNA-binding</keyword>
<sequence>MSLKKKNTRARLRITRRLGDLPGLTTKTSKRAQGPGQHGQTRQKQSQFRIRLQAKQKLRFNYGVNERMLRRYVHKARRSAGSTGVILLQLLEMRLDNIVFRLGLTPSIRAARQFISHGHIVVNDRKINCPSYQCRVNDLISIATQTRSQRVVQSFQRESAGQNVPSFLKFDTAKMCGKVQALAQRHEVGVELNELLVIEFYSR</sequence>
<name>A0A386AXV4_9CHLO</name>
<dbReference type="GO" id="GO:0009507">
    <property type="term" value="C:chloroplast"/>
    <property type="evidence" value="ECO:0007669"/>
    <property type="project" value="UniProtKB-SubCell"/>
</dbReference>
<dbReference type="PANTHER" id="PTHR11831:SF4">
    <property type="entry name" value="SMALL RIBOSOMAL SUBUNIT PROTEIN US4M"/>
    <property type="match status" value="1"/>
</dbReference>
<dbReference type="InterPro" id="IPR005709">
    <property type="entry name" value="Ribosomal_uS4_bac-type"/>
</dbReference>
<dbReference type="NCBIfam" id="NF003717">
    <property type="entry name" value="PRK05327.1"/>
    <property type="match status" value="1"/>
</dbReference>
<dbReference type="PANTHER" id="PTHR11831">
    <property type="entry name" value="30S 40S RIBOSOMAL PROTEIN"/>
    <property type="match status" value="1"/>
</dbReference>
<comment type="subcellular location">
    <subcellularLocation>
        <location evidence="7">Plastid</location>
        <location evidence="7">Chloroplast</location>
    </subcellularLocation>
</comment>
<feature type="compositionally biased region" description="Polar residues" evidence="9">
    <location>
        <begin position="38"/>
        <end position="48"/>
    </location>
</feature>
<dbReference type="NCBIfam" id="TIGR01017">
    <property type="entry name" value="rpsD_bact"/>
    <property type="match status" value="1"/>
</dbReference>
<comment type="subunit">
    <text evidence="7">Part of the 30S ribosomal subunit. Contacts protein S5. The interaction surface between S4 and S5 is involved in control of translational fidelity.</text>
</comment>
<dbReference type="SUPFAM" id="SSF55174">
    <property type="entry name" value="Alpha-L RNA-binding motif"/>
    <property type="match status" value="1"/>
</dbReference>
<comment type="similarity">
    <text evidence="1 7 8">Belongs to the universal ribosomal protein uS4 family.</text>
</comment>
<dbReference type="InterPro" id="IPR002942">
    <property type="entry name" value="S4_RNA-bd"/>
</dbReference>
<dbReference type="FunFam" id="3.10.290.10:FF:000001">
    <property type="entry name" value="30S ribosomal protein S4"/>
    <property type="match status" value="1"/>
</dbReference>
<dbReference type="GO" id="GO:0003735">
    <property type="term" value="F:structural constituent of ribosome"/>
    <property type="evidence" value="ECO:0007669"/>
    <property type="project" value="InterPro"/>
</dbReference>
<keyword evidence="2 7" id="KW-0699">rRNA-binding</keyword>
<dbReference type="PROSITE" id="PS50889">
    <property type="entry name" value="S4"/>
    <property type="match status" value="1"/>
</dbReference>
<feature type="domain" description="RNA-binding S4" evidence="10">
    <location>
        <begin position="93"/>
        <end position="157"/>
    </location>
</feature>
<evidence type="ECO:0000256" key="7">
    <source>
        <dbReference type="HAMAP-Rule" id="MF_01306"/>
    </source>
</evidence>
<dbReference type="Gene3D" id="1.10.1050.10">
    <property type="entry name" value="Ribosomal Protein S4 Delta 41, Chain A, domain 1"/>
    <property type="match status" value="1"/>
</dbReference>
<dbReference type="InterPro" id="IPR036986">
    <property type="entry name" value="S4_RNA-bd_sf"/>
</dbReference>
<evidence type="ECO:0000256" key="2">
    <source>
        <dbReference type="ARBA" id="ARBA00022730"/>
    </source>
</evidence>
<dbReference type="SMART" id="SM01390">
    <property type="entry name" value="Ribosomal_S4"/>
    <property type="match status" value="1"/>
</dbReference>
<dbReference type="GO" id="GO:0042274">
    <property type="term" value="P:ribosomal small subunit biogenesis"/>
    <property type="evidence" value="ECO:0007669"/>
    <property type="project" value="TreeGrafter"/>
</dbReference>
<feature type="domain" description="Small ribosomal subunit protein uS4 N-terminal" evidence="11">
    <location>
        <begin position="6"/>
        <end position="92"/>
    </location>
</feature>
<evidence type="ECO:0000256" key="5">
    <source>
        <dbReference type="ARBA" id="ARBA00023274"/>
    </source>
</evidence>
<evidence type="ECO:0000256" key="6">
    <source>
        <dbReference type="ARBA" id="ARBA00035158"/>
    </source>
</evidence>
<dbReference type="FunFam" id="1.10.1050.10:FF:000002">
    <property type="entry name" value="30S ribosomal protein S4, chloroplastic"/>
    <property type="match status" value="1"/>
</dbReference>
<evidence type="ECO:0000256" key="8">
    <source>
        <dbReference type="RuleBase" id="RU003699"/>
    </source>
</evidence>
<dbReference type="InterPro" id="IPR018079">
    <property type="entry name" value="Ribosomal_uS4_CS"/>
</dbReference>
<keyword evidence="4 7" id="KW-0689">Ribosomal protein</keyword>
<dbReference type="HAMAP" id="MF_01306_B">
    <property type="entry name" value="Ribosomal_uS4_B"/>
    <property type="match status" value="1"/>
</dbReference>
<evidence type="ECO:0000256" key="3">
    <source>
        <dbReference type="ARBA" id="ARBA00022884"/>
    </source>
</evidence>
<dbReference type="PROSITE" id="PS00632">
    <property type="entry name" value="RIBOSOMAL_S4"/>
    <property type="match status" value="1"/>
</dbReference>
<dbReference type="SMART" id="SM00363">
    <property type="entry name" value="S4"/>
    <property type="match status" value="1"/>
</dbReference>
<dbReference type="CDD" id="cd00165">
    <property type="entry name" value="S4"/>
    <property type="match status" value="1"/>
</dbReference>
<evidence type="ECO:0000256" key="1">
    <source>
        <dbReference type="ARBA" id="ARBA00007465"/>
    </source>
</evidence>
<gene>
    <name evidence="7 12" type="primary">rps4</name>
</gene>
<dbReference type="InterPro" id="IPR022801">
    <property type="entry name" value="Ribosomal_uS4"/>
</dbReference>
<dbReference type="Pfam" id="PF01479">
    <property type="entry name" value="S4"/>
    <property type="match status" value="1"/>
</dbReference>